<proteinExistence type="predicted"/>
<dbReference type="PANTHER" id="PTHR43471">
    <property type="entry name" value="ABC TRANSPORTER PERMEASE"/>
    <property type="match status" value="1"/>
</dbReference>
<evidence type="ECO:0000256" key="1">
    <source>
        <dbReference type="ARBA" id="ARBA00004141"/>
    </source>
</evidence>
<comment type="subcellular location">
    <subcellularLocation>
        <location evidence="1">Membrane</location>
        <topology evidence="1">Multi-pass membrane protein</topology>
    </subcellularLocation>
</comment>
<organism evidence="7 8">
    <name type="scientific">Tunturiibacter lichenicola</name>
    <dbReference type="NCBI Taxonomy" id="2051959"/>
    <lineage>
        <taxon>Bacteria</taxon>
        <taxon>Pseudomonadati</taxon>
        <taxon>Acidobacteriota</taxon>
        <taxon>Terriglobia</taxon>
        <taxon>Terriglobales</taxon>
        <taxon>Acidobacteriaceae</taxon>
        <taxon>Tunturiibacter</taxon>
    </lineage>
</organism>
<feature type="transmembrane region" description="Helical" evidence="5">
    <location>
        <begin position="184"/>
        <end position="205"/>
    </location>
</feature>
<comment type="caution">
    <text evidence="7">The sequence shown here is derived from an EMBL/GenBank/DDBJ whole genome shotgun (WGS) entry which is preliminary data.</text>
</comment>
<accession>A0A7W8J4Z4</accession>
<keyword evidence="4 5" id="KW-0472">Membrane</keyword>
<feature type="transmembrane region" description="Helical" evidence="5">
    <location>
        <begin position="280"/>
        <end position="302"/>
    </location>
</feature>
<keyword evidence="2 5" id="KW-0812">Transmembrane</keyword>
<evidence type="ECO:0000256" key="5">
    <source>
        <dbReference type="SAM" id="Phobius"/>
    </source>
</evidence>
<dbReference type="PANTHER" id="PTHR43471:SF3">
    <property type="entry name" value="ABC TRANSPORTER PERMEASE PROTEIN NATB"/>
    <property type="match status" value="1"/>
</dbReference>
<feature type="transmembrane region" description="Helical" evidence="5">
    <location>
        <begin position="237"/>
        <end position="260"/>
    </location>
</feature>
<feature type="domain" description="ABC-2 type transporter transmembrane" evidence="6">
    <location>
        <begin position="19"/>
        <end position="388"/>
    </location>
</feature>
<feature type="transmembrane region" description="Helical" evidence="5">
    <location>
        <begin position="369"/>
        <end position="391"/>
    </location>
</feature>
<dbReference type="Proteomes" id="UP000569092">
    <property type="component" value="Unassembled WGS sequence"/>
</dbReference>
<evidence type="ECO:0000313" key="8">
    <source>
        <dbReference type="Proteomes" id="UP000569092"/>
    </source>
</evidence>
<evidence type="ECO:0000256" key="3">
    <source>
        <dbReference type="ARBA" id="ARBA00022989"/>
    </source>
</evidence>
<sequence>MHNIWLIAKREYLERIRTRAFLIATILIPLFMGAFVFGSGYLASRTRSSAHIAIVSTDSSFSADLRHELQTGKNSGMTVEVLTPTSASNTDEIRANLDRNLQSKSGDLTGYLVVTPAPQPNARPTFTYIPRSAGDISTEDLLSTAIQNVLTREGLGRQGMGSSDIAALMAPVVIDTSKTGDSRAAFGAAYLLFFLMYMVIMLYGMNTARSIIEEKSSRVFEVMLSTIRPDEMLAGKILGVGAVGITQVGVWMLAAAALGSTSLATGLIGSGHALISATQIFFFVAYFIFGFLVYSSIAAALGAMTNSEQELQQLNMFLVIPLAFCFLMIFVIVRAPNSTLAQIVSLIPFCSPLLMNFRISLTTVPPWQIGLSFVLMSLTILAILWVASRIYRVGILMYGKKPNLPEILRWLRYS</sequence>
<feature type="transmembrane region" description="Helical" evidence="5">
    <location>
        <begin position="21"/>
        <end position="43"/>
    </location>
</feature>
<dbReference type="GO" id="GO:0140359">
    <property type="term" value="F:ABC-type transporter activity"/>
    <property type="evidence" value="ECO:0007669"/>
    <property type="project" value="InterPro"/>
</dbReference>
<protein>
    <submittedName>
        <fullName evidence="7">ABC-2 type transport system permease protein</fullName>
    </submittedName>
</protein>
<evidence type="ECO:0000259" key="6">
    <source>
        <dbReference type="Pfam" id="PF12698"/>
    </source>
</evidence>
<dbReference type="EMBL" id="JACHDZ010000001">
    <property type="protein sequence ID" value="MBB5342743.1"/>
    <property type="molecule type" value="Genomic_DNA"/>
</dbReference>
<dbReference type="Pfam" id="PF12698">
    <property type="entry name" value="ABC2_membrane_3"/>
    <property type="match status" value="1"/>
</dbReference>
<evidence type="ECO:0000256" key="2">
    <source>
        <dbReference type="ARBA" id="ARBA00022692"/>
    </source>
</evidence>
<gene>
    <name evidence="7" type="ORF">HDF10_000693</name>
</gene>
<dbReference type="AlphaFoldDB" id="A0A7W8J4Z4"/>
<reference evidence="7 8" key="1">
    <citation type="submission" date="2020-08" db="EMBL/GenBank/DDBJ databases">
        <title>Genomic Encyclopedia of Type Strains, Phase IV (KMG-V): Genome sequencing to study the core and pangenomes of soil and plant-associated prokaryotes.</title>
        <authorList>
            <person name="Whitman W."/>
        </authorList>
    </citation>
    <scope>NUCLEOTIDE SEQUENCE [LARGE SCALE GENOMIC DNA]</scope>
    <source>
        <strain evidence="7 8">M8US30</strain>
    </source>
</reference>
<evidence type="ECO:0000313" key="7">
    <source>
        <dbReference type="EMBL" id="MBB5342743.1"/>
    </source>
</evidence>
<dbReference type="GO" id="GO:0016020">
    <property type="term" value="C:membrane"/>
    <property type="evidence" value="ECO:0007669"/>
    <property type="project" value="UniProtKB-SubCell"/>
</dbReference>
<name>A0A7W8J4Z4_9BACT</name>
<dbReference type="InterPro" id="IPR013525">
    <property type="entry name" value="ABC2_TM"/>
</dbReference>
<keyword evidence="3 5" id="KW-1133">Transmembrane helix</keyword>
<evidence type="ECO:0000256" key="4">
    <source>
        <dbReference type="ARBA" id="ARBA00023136"/>
    </source>
</evidence>
<feature type="transmembrane region" description="Helical" evidence="5">
    <location>
        <begin position="314"/>
        <end position="333"/>
    </location>
</feature>